<evidence type="ECO:0000256" key="6">
    <source>
        <dbReference type="ARBA" id="ARBA00022553"/>
    </source>
</evidence>
<name>G7K1Y9_MEDTR</name>
<keyword evidence="13" id="KW-0539">Nucleus</keyword>
<dbReference type="InterPro" id="IPR012292">
    <property type="entry name" value="Globin/Proto"/>
</dbReference>
<dbReference type="HOGENOM" id="CLU_003827_11_2_1"/>
<dbReference type="InterPro" id="IPR000971">
    <property type="entry name" value="Globin"/>
</dbReference>
<evidence type="ECO:0000259" key="15">
    <source>
        <dbReference type="PROSITE" id="PS01033"/>
    </source>
</evidence>
<dbReference type="PROSITE" id="PS00208">
    <property type="entry name" value="PLANT_GLOBIN"/>
    <property type="match status" value="1"/>
</dbReference>
<dbReference type="SUPFAM" id="SSF46458">
    <property type="entry name" value="Globin-like"/>
    <property type="match status" value="1"/>
</dbReference>
<dbReference type="GO" id="GO:0005634">
    <property type="term" value="C:nucleus"/>
    <property type="evidence" value="ECO:0007669"/>
    <property type="project" value="UniProtKB-SubCell"/>
</dbReference>
<dbReference type="PANTHER" id="PTHR22924:SF92">
    <property type="entry name" value="NON-SYMBIOTIC HEMOGLOBIN 2"/>
    <property type="match status" value="1"/>
</dbReference>
<reference evidence="16 18" key="2">
    <citation type="journal article" date="2014" name="BMC Genomics">
        <title>An improved genome release (version Mt4.0) for the model legume Medicago truncatula.</title>
        <authorList>
            <person name="Tang H."/>
            <person name="Krishnakumar V."/>
            <person name="Bidwell S."/>
            <person name="Rosen B."/>
            <person name="Chan A."/>
            <person name="Zhou S."/>
            <person name="Gentzbittel L."/>
            <person name="Childs K.L."/>
            <person name="Yandell M."/>
            <person name="Gundlach H."/>
            <person name="Mayer K.F."/>
            <person name="Schwartz D.C."/>
            <person name="Town C.D."/>
        </authorList>
    </citation>
    <scope>GENOME REANNOTATION</scope>
    <source>
        <strain evidence="17 18">cv. Jemalong A17</strain>
    </source>
</reference>
<gene>
    <name evidence="16" type="ordered locus">MTR_5g080900</name>
</gene>
<evidence type="ECO:0000256" key="9">
    <source>
        <dbReference type="ARBA" id="ARBA00022723"/>
    </source>
</evidence>
<dbReference type="GO" id="GO:0046872">
    <property type="term" value="F:metal ion binding"/>
    <property type="evidence" value="ECO:0007669"/>
    <property type="project" value="UniProtKB-KW"/>
</dbReference>
<dbReference type="InterPro" id="IPR019824">
    <property type="entry name" value="Leghaemoglobin_Fe_BS"/>
</dbReference>
<keyword evidence="12" id="KW-0535">Nitrogen fixation</keyword>
<sequence>MSFTEKQEALVNSSWESLKQNPGYSVLFYTIIFEKAPATKDMLSFLKGSTGVQDSPELQAHAEQVFEMVRDSGVQLRATEGVVLENSTLGVVKEALLKTIKEASKDKWNEELRTAWKVAYDALATSIKKAMS</sequence>
<keyword evidence="18" id="KW-1185">Reference proteome</keyword>
<keyword evidence="10" id="KW-0408">Iron</keyword>
<dbReference type="GO" id="GO:0005737">
    <property type="term" value="C:cytoplasm"/>
    <property type="evidence" value="ECO:0007669"/>
    <property type="project" value="UniProtKB-SubCell"/>
</dbReference>
<keyword evidence="8" id="KW-0561">Oxygen transport</keyword>
<evidence type="ECO:0000256" key="8">
    <source>
        <dbReference type="ARBA" id="ARBA00022621"/>
    </source>
</evidence>
<dbReference type="InterPro" id="IPR009050">
    <property type="entry name" value="Globin-like_sf"/>
</dbReference>
<evidence type="ECO:0000256" key="11">
    <source>
        <dbReference type="ARBA" id="ARBA00023074"/>
    </source>
</evidence>
<dbReference type="GO" id="GO:0020037">
    <property type="term" value="F:heme binding"/>
    <property type="evidence" value="ECO:0007669"/>
    <property type="project" value="InterPro"/>
</dbReference>
<evidence type="ECO:0000256" key="12">
    <source>
        <dbReference type="ARBA" id="ARBA00023231"/>
    </source>
</evidence>
<dbReference type="InterPro" id="IPR001032">
    <property type="entry name" value="Leghaemoglobin-like"/>
</dbReference>
<dbReference type="AlphaFoldDB" id="G7K1Y9"/>
<dbReference type="EMBL" id="CM001221">
    <property type="protein sequence ID" value="AES99442.1"/>
    <property type="molecule type" value="Genomic_DNA"/>
</dbReference>
<keyword evidence="4" id="KW-0813">Transport</keyword>
<keyword evidence="7" id="KW-0349">Heme</keyword>
<evidence type="ECO:0000313" key="18">
    <source>
        <dbReference type="Proteomes" id="UP000002051"/>
    </source>
</evidence>
<organism evidence="16 18">
    <name type="scientific">Medicago truncatula</name>
    <name type="common">Barrel medic</name>
    <name type="synonym">Medicago tribuloides</name>
    <dbReference type="NCBI Taxonomy" id="3880"/>
    <lineage>
        <taxon>Eukaryota</taxon>
        <taxon>Viridiplantae</taxon>
        <taxon>Streptophyta</taxon>
        <taxon>Embryophyta</taxon>
        <taxon>Tracheophyta</taxon>
        <taxon>Spermatophyta</taxon>
        <taxon>Magnoliopsida</taxon>
        <taxon>eudicotyledons</taxon>
        <taxon>Gunneridae</taxon>
        <taxon>Pentapetalae</taxon>
        <taxon>rosids</taxon>
        <taxon>fabids</taxon>
        <taxon>Fabales</taxon>
        <taxon>Fabaceae</taxon>
        <taxon>Papilionoideae</taxon>
        <taxon>50 kb inversion clade</taxon>
        <taxon>NPAAA clade</taxon>
        <taxon>Hologalegina</taxon>
        <taxon>IRL clade</taxon>
        <taxon>Trifolieae</taxon>
        <taxon>Medicago</taxon>
    </lineage>
</organism>
<dbReference type="EnsemblPlants" id="AES99442">
    <property type="protein sequence ID" value="AES99442"/>
    <property type="gene ID" value="MTR_5g080900"/>
</dbReference>
<keyword evidence="9" id="KW-0479">Metal-binding</keyword>
<dbReference type="Proteomes" id="UP000002051">
    <property type="component" value="Chromosome 5"/>
</dbReference>
<evidence type="ECO:0000256" key="2">
    <source>
        <dbReference type="ARBA" id="ARBA00004496"/>
    </source>
</evidence>
<evidence type="ECO:0000256" key="7">
    <source>
        <dbReference type="ARBA" id="ARBA00022617"/>
    </source>
</evidence>
<accession>G7K1Y9</accession>
<dbReference type="STRING" id="3880.G7K1Y9"/>
<dbReference type="GO" id="GO:0019825">
    <property type="term" value="F:oxygen binding"/>
    <property type="evidence" value="ECO:0007669"/>
    <property type="project" value="InterPro"/>
</dbReference>
<comment type="function">
    <text evidence="14">Leghemoglobin that reversibly binds oxygen O(2) through a pentacoordinated heme iron. In root nodules, facilitates the diffusion of oxygen to the bacteroids while preventing the bacterial nitrogenase from being inactivated by buffering dioxygen, nitric oxide and carbon monoxide, and promoting the formation of reactive oxygen species (ROS, e.g. H(2)O(2)). This role is essential for symbiotic nitrogen fixation (SNF).</text>
</comment>
<dbReference type="PRINTS" id="PR00188">
    <property type="entry name" value="PLANTGLOBIN"/>
</dbReference>
<dbReference type="Gene3D" id="1.10.490.10">
    <property type="entry name" value="Globins"/>
    <property type="match status" value="1"/>
</dbReference>
<dbReference type="eggNOG" id="KOG3378">
    <property type="taxonomic scope" value="Eukaryota"/>
</dbReference>
<reference evidence="17" key="3">
    <citation type="submission" date="2015-04" db="UniProtKB">
        <authorList>
            <consortium name="EnsemblPlants"/>
        </authorList>
    </citation>
    <scope>IDENTIFICATION</scope>
    <source>
        <strain evidence="17">cv. Jemalong A17</strain>
    </source>
</reference>
<protein>
    <submittedName>
        <fullName evidence="16">Leghemoglobin Lb120-1</fullName>
    </submittedName>
</protein>
<evidence type="ECO:0000256" key="4">
    <source>
        <dbReference type="ARBA" id="ARBA00022448"/>
    </source>
</evidence>
<evidence type="ECO:0000256" key="3">
    <source>
        <dbReference type="ARBA" id="ARBA00007609"/>
    </source>
</evidence>
<keyword evidence="6" id="KW-0597">Phosphoprotein</keyword>
<reference evidence="16 18" key="1">
    <citation type="journal article" date="2011" name="Nature">
        <title>The Medicago genome provides insight into the evolution of rhizobial symbioses.</title>
        <authorList>
            <person name="Young N.D."/>
            <person name="Debelle F."/>
            <person name="Oldroyd G.E."/>
            <person name="Geurts R."/>
            <person name="Cannon S.B."/>
            <person name="Udvardi M.K."/>
            <person name="Benedito V.A."/>
            <person name="Mayer K.F."/>
            <person name="Gouzy J."/>
            <person name="Schoof H."/>
            <person name="Van de Peer Y."/>
            <person name="Proost S."/>
            <person name="Cook D.R."/>
            <person name="Meyers B.C."/>
            <person name="Spannagl M."/>
            <person name="Cheung F."/>
            <person name="De Mita S."/>
            <person name="Krishnakumar V."/>
            <person name="Gundlach H."/>
            <person name="Zhou S."/>
            <person name="Mudge J."/>
            <person name="Bharti A.K."/>
            <person name="Murray J.D."/>
            <person name="Naoumkina M.A."/>
            <person name="Rosen B."/>
            <person name="Silverstein K.A."/>
            <person name="Tang H."/>
            <person name="Rombauts S."/>
            <person name="Zhao P.X."/>
            <person name="Zhou P."/>
            <person name="Barbe V."/>
            <person name="Bardou P."/>
            <person name="Bechner M."/>
            <person name="Bellec A."/>
            <person name="Berger A."/>
            <person name="Berges H."/>
            <person name="Bidwell S."/>
            <person name="Bisseling T."/>
            <person name="Choisne N."/>
            <person name="Couloux A."/>
            <person name="Denny R."/>
            <person name="Deshpande S."/>
            <person name="Dai X."/>
            <person name="Doyle J.J."/>
            <person name="Dudez A.M."/>
            <person name="Farmer A.D."/>
            <person name="Fouteau S."/>
            <person name="Franken C."/>
            <person name="Gibelin C."/>
            <person name="Gish J."/>
            <person name="Goldstein S."/>
            <person name="Gonzalez A.J."/>
            <person name="Green P.J."/>
            <person name="Hallab A."/>
            <person name="Hartog M."/>
            <person name="Hua A."/>
            <person name="Humphray S.J."/>
            <person name="Jeong D.H."/>
            <person name="Jing Y."/>
            <person name="Jocker A."/>
            <person name="Kenton S.M."/>
            <person name="Kim D.J."/>
            <person name="Klee K."/>
            <person name="Lai H."/>
            <person name="Lang C."/>
            <person name="Lin S."/>
            <person name="Macmil S.L."/>
            <person name="Magdelenat G."/>
            <person name="Matthews L."/>
            <person name="McCorrison J."/>
            <person name="Monaghan E.L."/>
            <person name="Mun J.H."/>
            <person name="Najar F.Z."/>
            <person name="Nicholson C."/>
            <person name="Noirot C."/>
            <person name="O'Bleness M."/>
            <person name="Paule C.R."/>
            <person name="Poulain J."/>
            <person name="Prion F."/>
            <person name="Qin B."/>
            <person name="Qu C."/>
            <person name="Retzel E.F."/>
            <person name="Riddle C."/>
            <person name="Sallet E."/>
            <person name="Samain S."/>
            <person name="Samson N."/>
            <person name="Sanders I."/>
            <person name="Saurat O."/>
            <person name="Scarpelli C."/>
            <person name="Schiex T."/>
            <person name="Segurens B."/>
            <person name="Severin A.J."/>
            <person name="Sherrier D.J."/>
            <person name="Shi R."/>
            <person name="Sims S."/>
            <person name="Singer S.R."/>
            <person name="Sinharoy S."/>
            <person name="Sterck L."/>
            <person name="Viollet A."/>
            <person name="Wang B.B."/>
            <person name="Wang K."/>
            <person name="Wang M."/>
            <person name="Wang X."/>
            <person name="Warfsmann J."/>
            <person name="Weissenbach J."/>
            <person name="White D.D."/>
            <person name="White J.D."/>
            <person name="Wiley G.B."/>
            <person name="Wincker P."/>
            <person name="Xing Y."/>
            <person name="Yang L."/>
            <person name="Yao Z."/>
            <person name="Ying F."/>
            <person name="Zhai J."/>
            <person name="Zhou L."/>
            <person name="Zuber A."/>
            <person name="Denarie J."/>
            <person name="Dixon R.A."/>
            <person name="May G.D."/>
            <person name="Schwartz D.C."/>
            <person name="Rogers J."/>
            <person name="Quetier F."/>
            <person name="Town C.D."/>
            <person name="Roe B.A."/>
        </authorList>
    </citation>
    <scope>NUCLEOTIDE SEQUENCE [LARGE SCALE GENOMIC DNA]</scope>
    <source>
        <strain evidence="16">A17</strain>
        <strain evidence="17 18">cv. Jemalong A17</strain>
    </source>
</reference>
<keyword evidence="5" id="KW-0963">Cytoplasm</keyword>
<keyword evidence="11" id="KW-0944">Nitration</keyword>
<evidence type="ECO:0000256" key="14">
    <source>
        <dbReference type="ARBA" id="ARBA00045825"/>
    </source>
</evidence>
<evidence type="ECO:0000256" key="1">
    <source>
        <dbReference type="ARBA" id="ARBA00004123"/>
    </source>
</evidence>
<evidence type="ECO:0000256" key="13">
    <source>
        <dbReference type="ARBA" id="ARBA00023242"/>
    </source>
</evidence>
<proteinExistence type="inferred from homology"/>
<dbReference type="PaxDb" id="3880-AES99442"/>
<evidence type="ECO:0000256" key="10">
    <source>
        <dbReference type="ARBA" id="ARBA00023004"/>
    </source>
</evidence>
<dbReference type="GO" id="GO:0005344">
    <property type="term" value="F:oxygen carrier activity"/>
    <property type="evidence" value="ECO:0007669"/>
    <property type="project" value="UniProtKB-KW"/>
</dbReference>
<evidence type="ECO:0000256" key="5">
    <source>
        <dbReference type="ARBA" id="ARBA00022490"/>
    </source>
</evidence>
<comment type="subcellular location">
    <subcellularLocation>
        <location evidence="2">Cytoplasm</location>
    </subcellularLocation>
    <subcellularLocation>
        <location evidence="1">Nucleus</location>
    </subcellularLocation>
</comment>
<evidence type="ECO:0000313" key="16">
    <source>
        <dbReference type="EMBL" id="AES99442.1"/>
    </source>
</evidence>
<evidence type="ECO:0000313" key="17">
    <source>
        <dbReference type="EnsemblPlants" id="AES99442"/>
    </source>
</evidence>
<dbReference type="OMA" id="AWKVAYD"/>
<dbReference type="PANTHER" id="PTHR22924">
    <property type="entry name" value="LEGHEMOGLOBIN-RELATED"/>
    <property type="match status" value="1"/>
</dbReference>
<comment type="similarity">
    <text evidence="3">Belongs to the plant globin family.</text>
</comment>
<dbReference type="PROSITE" id="PS01033">
    <property type="entry name" value="GLOBIN"/>
    <property type="match status" value="1"/>
</dbReference>
<feature type="domain" description="Globin" evidence="15">
    <location>
        <begin position="2"/>
        <end position="132"/>
    </location>
</feature>